<dbReference type="InterPro" id="IPR002052">
    <property type="entry name" value="DNA_methylase_N6_adenine_CS"/>
</dbReference>
<accession>A0ABW0S7E2</accession>
<keyword evidence="1 4" id="KW-0489">Methyltransferase</keyword>
<dbReference type="Pfam" id="PF05175">
    <property type="entry name" value="MTS"/>
    <property type="match status" value="1"/>
</dbReference>
<dbReference type="CDD" id="cd02440">
    <property type="entry name" value="AdoMet_MTases"/>
    <property type="match status" value="1"/>
</dbReference>
<sequence length="319" mass="33370">MSSTSTSAPGAPGALIAIGQALKSAGYRFTTVTPLTHQRVNARHEATGKAGLCDVFGWSRPFAREAVAPDLLALMREAGVLADEGGGLRAMVRASTLGDLVVFHSAYPTTHDDAVFFGPDTYRFVAAIERSLPMLAAPPSRVADVGCGAGPAAIAIARRYPDAEVLALDINEAALALTRVNAGLAGAANVSAHHSDLFDSVGGDFDLIVSNPPYLLDADKRAYRHGGGRRGAGLSLAIVAAALSRLRPGGALLLYTGVAIAGQQDEFLAEIAPLLDRHCSAWRYEELDPDVFGEEVGAPGYEDVDRIAAVWLHATRSTA</sequence>
<evidence type="ECO:0000256" key="2">
    <source>
        <dbReference type="ARBA" id="ARBA00022691"/>
    </source>
</evidence>
<evidence type="ECO:0000313" key="5">
    <source>
        <dbReference type="Proteomes" id="UP001596086"/>
    </source>
</evidence>
<dbReference type="RefSeq" id="WP_379776062.1">
    <property type="nucleotide sequence ID" value="NZ_JBHSMZ010000024.1"/>
</dbReference>
<dbReference type="PANTHER" id="PTHR18895:SF74">
    <property type="entry name" value="MTRF1L RELEASE FACTOR GLUTAMINE METHYLTRANSFERASE"/>
    <property type="match status" value="1"/>
</dbReference>
<keyword evidence="2" id="KW-0949">S-adenosyl-L-methionine</keyword>
<organism evidence="4 5">
    <name type="scientific">Massilia aerilata</name>
    <dbReference type="NCBI Taxonomy" id="453817"/>
    <lineage>
        <taxon>Bacteria</taxon>
        <taxon>Pseudomonadati</taxon>
        <taxon>Pseudomonadota</taxon>
        <taxon>Betaproteobacteria</taxon>
        <taxon>Burkholderiales</taxon>
        <taxon>Oxalobacteraceae</taxon>
        <taxon>Telluria group</taxon>
        <taxon>Massilia</taxon>
    </lineage>
</organism>
<dbReference type="PANTHER" id="PTHR18895">
    <property type="entry name" value="HEMK METHYLTRANSFERASE"/>
    <property type="match status" value="1"/>
</dbReference>
<dbReference type="EMBL" id="JBHSMZ010000024">
    <property type="protein sequence ID" value="MFC5551648.1"/>
    <property type="molecule type" value="Genomic_DNA"/>
</dbReference>
<keyword evidence="5" id="KW-1185">Reference proteome</keyword>
<evidence type="ECO:0000259" key="3">
    <source>
        <dbReference type="Pfam" id="PF05175"/>
    </source>
</evidence>
<protein>
    <submittedName>
        <fullName evidence="4">Methyltransferase</fullName>
    </submittedName>
</protein>
<proteinExistence type="predicted"/>
<dbReference type="GO" id="GO:0008168">
    <property type="term" value="F:methyltransferase activity"/>
    <property type="evidence" value="ECO:0007669"/>
    <property type="project" value="UniProtKB-KW"/>
</dbReference>
<evidence type="ECO:0000313" key="4">
    <source>
        <dbReference type="EMBL" id="MFC5551648.1"/>
    </source>
</evidence>
<keyword evidence="1 4" id="KW-0808">Transferase</keyword>
<dbReference type="InterPro" id="IPR029063">
    <property type="entry name" value="SAM-dependent_MTases_sf"/>
</dbReference>
<dbReference type="GO" id="GO:0032259">
    <property type="term" value="P:methylation"/>
    <property type="evidence" value="ECO:0007669"/>
    <property type="project" value="UniProtKB-KW"/>
</dbReference>
<dbReference type="Proteomes" id="UP001596086">
    <property type="component" value="Unassembled WGS sequence"/>
</dbReference>
<name>A0ABW0S7E2_9BURK</name>
<dbReference type="SUPFAM" id="SSF53335">
    <property type="entry name" value="S-adenosyl-L-methionine-dependent methyltransferases"/>
    <property type="match status" value="1"/>
</dbReference>
<feature type="domain" description="Methyltransferase small" evidence="3">
    <location>
        <begin position="139"/>
        <end position="254"/>
    </location>
</feature>
<comment type="caution">
    <text evidence="4">The sequence shown here is derived from an EMBL/GenBank/DDBJ whole genome shotgun (WGS) entry which is preliminary data.</text>
</comment>
<dbReference type="Gene3D" id="3.40.50.150">
    <property type="entry name" value="Vaccinia Virus protein VP39"/>
    <property type="match status" value="1"/>
</dbReference>
<dbReference type="PROSITE" id="PS00092">
    <property type="entry name" value="N6_MTASE"/>
    <property type="match status" value="1"/>
</dbReference>
<evidence type="ECO:0000256" key="1">
    <source>
        <dbReference type="ARBA" id="ARBA00022603"/>
    </source>
</evidence>
<dbReference type="InterPro" id="IPR007848">
    <property type="entry name" value="Small_mtfrase_dom"/>
</dbReference>
<reference evidence="5" key="1">
    <citation type="journal article" date="2019" name="Int. J. Syst. Evol. Microbiol.">
        <title>The Global Catalogue of Microorganisms (GCM) 10K type strain sequencing project: providing services to taxonomists for standard genome sequencing and annotation.</title>
        <authorList>
            <consortium name="The Broad Institute Genomics Platform"/>
            <consortium name="The Broad Institute Genome Sequencing Center for Infectious Disease"/>
            <person name="Wu L."/>
            <person name="Ma J."/>
        </authorList>
    </citation>
    <scope>NUCLEOTIDE SEQUENCE [LARGE SCALE GENOMIC DNA]</scope>
    <source>
        <strain evidence="5">CGMCC 4.5798</strain>
    </source>
</reference>
<gene>
    <name evidence="4" type="ORF">ACFPO9_24280</name>
</gene>
<dbReference type="InterPro" id="IPR050320">
    <property type="entry name" value="N5-glutamine_MTase"/>
</dbReference>